<accession>A0ACA9QZT4</accession>
<name>A0ACA9QZT4_9GLOM</name>
<evidence type="ECO:0000313" key="1">
    <source>
        <dbReference type="EMBL" id="CAG8770634.1"/>
    </source>
</evidence>
<protein>
    <submittedName>
        <fullName evidence="1">5058_t:CDS:1</fullName>
    </submittedName>
</protein>
<feature type="non-terminal residue" evidence="1">
    <location>
        <position position="1"/>
    </location>
</feature>
<keyword evidence="2" id="KW-1185">Reference proteome</keyword>
<proteinExistence type="predicted"/>
<sequence>NLVSKIVTFVKLVKASTTEHPADKVAWTLAYKPDLEQKGYGDDQSDTFTQMQRGSLSRSQSARSNGSSGSKFSLETSPSRQGVTIRPLSKDNIQPSIAQPIVANISLPQILGNDAGKRKSQASSIKPTAPPGLDAPPPPRKPNGALLTTSSLVIPTSRWSATTIGSSLPSTPAPVSATGVTMNGSRRSKAQQDVNQ</sequence>
<gene>
    <name evidence="1" type="ORF">ACOLOM_LOCUS13761</name>
</gene>
<dbReference type="EMBL" id="CAJVPT010064655">
    <property type="protein sequence ID" value="CAG8770634.1"/>
    <property type="molecule type" value="Genomic_DNA"/>
</dbReference>
<dbReference type="Proteomes" id="UP000789525">
    <property type="component" value="Unassembled WGS sequence"/>
</dbReference>
<evidence type="ECO:0000313" key="2">
    <source>
        <dbReference type="Proteomes" id="UP000789525"/>
    </source>
</evidence>
<feature type="non-terminal residue" evidence="1">
    <location>
        <position position="196"/>
    </location>
</feature>
<comment type="caution">
    <text evidence="1">The sequence shown here is derived from an EMBL/GenBank/DDBJ whole genome shotgun (WGS) entry which is preliminary data.</text>
</comment>
<reference evidence="1" key="1">
    <citation type="submission" date="2021-06" db="EMBL/GenBank/DDBJ databases">
        <authorList>
            <person name="Kallberg Y."/>
            <person name="Tangrot J."/>
            <person name="Rosling A."/>
        </authorList>
    </citation>
    <scope>NUCLEOTIDE SEQUENCE</scope>
    <source>
        <strain evidence="1">CL356</strain>
    </source>
</reference>
<organism evidence="1 2">
    <name type="scientific">Acaulospora colombiana</name>
    <dbReference type="NCBI Taxonomy" id="27376"/>
    <lineage>
        <taxon>Eukaryota</taxon>
        <taxon>Fungi</taxon>
        <taxon>Fungi incertae sedis</taxon>
        <taxon>Mucoromycota</taxon>
        <taxon>Glomeromycotina</taxon>
        <taxon>Glomeromycetes</taxon>
        <taxon>Diversisporales</taxon>
        <taxon>Acaulosporaceae</taxon>
        <taxon>Acaulospora</taxon>
    </lineage>
</organism>